<dbReference type="AlphaFoldDB" id="A0A6L2M5B6"/>
<sequence>MLDSSVSVCDGWRVKSLEVRKLWAAAVAEAAVEIRPSRLWRRVEGWGGGFLWVVPAIGWDAMMMEMKSVKG</sequence>
<evidence type="ECO:0000313" key="1">
    <source>
        <dbReference type="EMBL" id="GEU69213.1"/>
    </source>
</evidence>
<proteinExistence type="predicted"/>
<protein>
    <submittedName>
        <fullName evidence="1">Uncharacterized protein</fullName>
    </submittedName>
</protein>
<comment type="caution">
    <text evidence="1">The sequence shown here is derived from an EMBL/GenBank/DDBJ whole genome shotgun (WGS) entry which is preliminary data.</text>
</comment>
<dbReference type="EMBL" id="BKCJ010005893">
    <property type="protein sequence ID" value="GEU69213.1"/>
    <property type="molecule type" value="Genomic_DNA"/>
</dbReference>
<organism evidence="1">
    <name type="scientific">Tanacetum cinerariifolium</name>
    <name type="common">Dalmatian daisy</name>
    <name type="synonym">Chrysanthemum cinerariifolium</name>
    <dbReference type="NCBI Taxonomy" id="118510"/>
    <lineage>
        <taxon>Eukaryota</taxon>
        <taxon>Viridiplantae</taxon>
        <taxon>Streptophyta</taxon>
        <taxon>Embryophyta</taxon>
        <taxon>Tracheophyta</taxon>
        <taxon>Spermatophyta</taxon>
        <taxon>Magnoliopsida</taxon>
        <taxon>eudicotyledons</taxon>
        <taxon>Gunneridae</taxon>
        <taxon>Pentapetalae</taxon>
        <taxon>asterids</taxon>
        <taxon>campanulids</taxon>
        <taxon>Asterales</taxon>
        <taxon>Asteraceae</taxon>
        <taxon>Asteroideae</taxon>
        <taxon>Anthemideae</taxon>
        <taxon>Anthemidinae</taxon>
        <taxon>Tanacetum</taxon>
    </lineage>
</organism>
<name>A0A6L2M5B6_TANCI</name>
<gene>
    <name evidence="1" type="ORF">Tci_041191</name>
</gene>
<reference evidence="1" key="1">
    <citation type="journal article" date="2019" name="Sci. Rep.">
        <title>Draft genome of Tanacetum cinerariifolium, the natural source of mosquito coil.</title>
        <authorList>
            <person name="Yamashiro T."/>
            <person name="Shiraishi A."/>
            <person name="Satake H."/>
            <person name="Nakayama K."/>
        </authorList>
    </citation>
    <scope>NUCLEOTIDE SEQUENCE</scope>
</reference>
<accession>A0A6L2M5B6</accession>